<dbReference type="SUPFAM" id="SSF54862">
    <property type="entry name" value="4Fe-4S ferredoxins"/>
    <property type="match status" value="1"/>
</dbReference>
<dbReference type="NCBIfam" id="TIGR02512">
    <property type="entry name" value="FeFe_hydrog_A"/>
    <property type="match status" value="1"/>
</dbReference>
<feature type="domain" description="4Fe-4S ferredoxin-type" evidence="15">
    <location>
        <begin position="140"/>
        <end position="170"/>
    </location>
</feature>
<dbReference type="Gene3D" id="3.30.70.20">
    <property type="match status" value="1"/>
</dbReference>
<evidence type="ECO:0000256" key="5">
    <source>
        <dbReference type="ARBA" id="ARBA00022714"/>
    </source>
</evidence>
<keyword evidence="12" id="KW-0472">Membrane</keyword>
<keyword evidence="18" id="KW-1185">Reference proteome</keyword>
<dbReference type="Gene3D" id="3.40.50.1780">
    <property type="match status" value="1"/>
</dbReference>
<gene>
    <name evidence="17" type="ORF">FYJ65_00880</name>
</gene>
<dbReference type="Pfam" id="PF10588">
    <property type="entry name" value="NADH-G_4Fe-4S_3"/>
    <property type="match status" value="1"/>
</dbReference>
<evidence type="ECO:0000256" key="6">
    <source>
        <dbReference type="ARBA" id="ARBA00022723"/>
    </source>
</evidence>
<dbReference type="Proteomes" id="UP000469424">
    <property type="component" value="Unassembled WGS sequence"/>
</dbReference>
<dbReference type="InterPro" id="IPR001041">
    <property type="entry name" value="2Fe-2S_ferredoxin-type"/>
</dbReference>
<dbReference type="Pfam" id="PF12838">
    <property type="entry name" value="Fer4_7"/>
    <property type="match status" value="1"/>
</dbReference>
<organism evidence="17 18">
    <name type="scientific">Mogibacterium kristiansenii</name>
    <dbReference type="NCBI Taxonomy" id="2606708"/>
    <lineage>
        <taxon>Bacteria</taxon>
        <taxon>Bacillati</taxon>
        <taxon>Bacillota</taxon>
        <taxon>Clostridia</taxon>
        <taxon>Peptostreptococcales</taxon>
        <taxon>Anaerovoracaceae</taxon>
        <taxon>Mogibacterium</taxon>
    </lineage>
</organism>
<dbReference type="RefSeq" id="WP_154553460.1">
    <property type="nucleotide sequence ID" value="NZ_VUNA01000001.1"/>
</dbReference>
<dbReference type="InterPro" id="IPR017900">
    <property type="entry name" value="4Fe4S_Fe_S_CS"/>
</dbReference>
<evidence type="ECO:0000256" key="10">
    <source>
        <dbReference type="ARBA" id="ARBA00023014"/>
    </source>
</evidence>
<feature type="domain" description="4Fe-4S His(Cys)3-ligated-type" evidence="16">
    <location>
        <begin position="80"/>
        <end position="119"/>
    </location>
</feature>
<reference evidence="17 18" key="1">
    <citation type="submission" date="2019-08" db="EMBL/GenBank/DDBJ databases">
        <title>In-depth cultivation of the pig gut microbiome towards novel bacterial diversity and tailored functional studies.</title>
        <authorList>
            <person name="Wylensek D."/>
            <person name="Hitch T.C.A."/>
            <person name="Clavel T."/>
        </authorList>
    </citation>
    <scope>NUCLEOTIDE SEQUENCE [LARGE SCALE GENOMIC DNA]</scope>
    <source>
        <strain evidence="17 18">WCA-MUC-591-APC-4B</strain>
    </source>
</reference>
<comment type="cofactor">
    <cofactor evidence="13">
        <name>[2Fe-2S] cluster</name>
        <dbReference type="ChEBI" id="CHEBI:190135"/>
    </cofactor>
</comment>
<dbReference type="SMART" id="SM00929">
    <property type="entry name" value="NADH-G_4Fe-4S_3"/>
    <property type="match status" value="1"/>
</dbReference>
<dbReference type="InterPro" id="IPR003149">
    <property type="entry name" value="Fe_hydrogenase_ssu"/>
</dbReference>
<keyword evidence="5" id="KW-0001">2Fe-2S</keyword>
<dbReference type="Gene3D" id="3.10.20.740">
    <property type="match status" value="1"/>
</dbReference>
<dbReference type="PROSITE" id="PS51839">
    <property type="entry name" value="4FE4S_HC3"/>
    <property type="match status" value="1"/>
</dbReference>
<dbReference type="EMBL" id="VUNA01000001">
    <property type="protein sequence ID" value="MST69905.1"/>
    <property type="molecule type" value="Genomic_DNA"/>
</dbReference>
<dbReference type="InterPro" id="IPR013352">
    <property type="entry name" value="Fe_hydrogenase_subset"/>
</dbReference>
<dbReference type="NCBIfam" id="NF040763">
    <property type="entry name" value="FeFe_hydrog_A6"/>
    <property type="match status" value="1"/>
</dbReference>
<keyword evidence="8" id="KW-1278">Translocase</keyword>
<dbReference type="GO" id="GO:0051539">
    <property type="term" value="F:4 iron, 4 sulfur cluster binding"/>
    <property type="evidence" value="ECO:0007669"/>
    <property type="project" value="UniProtKB-KW"/>
</dbReference>
<keyword evidence="4" id="KW-0004">4Fe-4S</keyword>
<dbReference type="InterPro" id="IPR036010">
    <property type="entry name" value="2Fe-2S_ferredoxin-like_sf"/>
</dbReference>
<dbReference type="PANTHER" id="PTHR11615">
    <property type="entry name" value="NITRATE, FORMATE, IRON DEHYDROGENASE"/>
    <property type="match status" value="1"/>
</dbReference>
<accession>A0A6N7XIL0</accession>
<dbReference type="Pfam" id="PF13510">
    <property type="entry name" value="Fer2_4"/>
    <property type="match status" value="1"/>
</dbReference>
<evidence type="ECO:0000256" key="8">
    <source>
        <dbReference type="ARBA" id="ARBA00022967"/>
    </source>
</evidence>
<evidence type="ECO:0000256" key="2">
    <source>
        <dbReference type="ARBA" id="ARBA00004370"/>
    </source>
</evidence>
<dbReference type="Pfam" id="PF02906">
    <property type="entry name" value="Fe_hyd_lg_C"/>
    <property type="match status" value="1"/>
</dbReference>
<name>A0A6N7XIL0_9FIRM</name>
<dbReference type="AlphaFoldDB" id="A0A6N7XIL0"/>
<comment type="caution">
    <text evidence="17">The sequence shown here is derived from an EMBL/GenBank/DDBJ whole genome shotgun (WGS) entry which is preliminary data.</text>
</comment>
<comment type="cofactor">
    <cofactor evidence="1">
        <name>[4Fe-4S] cluster</name>
        <dbReference type="ChEBI" id="CHEBI:49883"/>
    </cofactor>
</comment>
<dbReference type="SMART" id="SM00902">
    <property type="entry name" value="Fe_hyd_SSU"/>
    <property type="match status" value="1"/>
</dbReference>
<dbReference type="FunFam" id="3.30.70.20:FF:000035">
    <property type="entry name" value="Iron hydrogenase 1"/>
    <property type="match status" value="1"/>
</dbReference>
<evidence type="ECO:0000259" key="16">
    <source>
        <dbReference type="PROSITE" id="PS51839"/>
    </source>
</evidence>
<dbReference type="GO" id="GO:0051537">
    <property type="term" value="F:2 iron, 2 sulfur cluster binding"/>
    <property type="evidence" value="ECO:0007669"/>
    <property type="project" value="UniProtKB-KW"/>
</dbReference>
<dbReference type="Pfam" id="PF02256">
    <property type="entry name" value="Fe_hyd_SSU"/>
    <property type="match status" value="1"/>
</dbReference>
<evidence type="ECO:0000256" key="4">
    <source>
        <dbReference type="ARBA" id="ARBA00022485"/>
    </source>
</evidence>
<dbReference type="InterPro" id="IPR019574">
    <property type="entry name" value="NADH_UbQ_OxRdtase_Gsu_4Fe4S-bd"/>
</dbReference>
<comment type="subcellular location">
    <subcellularLocation>
        <location evidence="2">Membrane</location>
    </subcellularLocation>
</comment>
<dbReference type="CDD" id="cd00207">
    <property type="entry name" value="fer2"/>
    <property type="match status" value="1"/>
</dbReference>
<evidence type="ECO:0000256" key="3">
    <source>
        <dbReference type="ARBA" id="ARBA00005404"/>
    </source>
</evidence>
<evidence type="ECO:0000259" key="15">
    <source>
        <dbReference type="PROSITE" id="PS51379"/>
    </source>
</evidence>
<dbReference type="Gene3D" id="4.10.260.20">
    <property type="entry name" value="Iron hydrogenase, small subunit"/>
    <property type="match status" value="1"/>
</dbReference>
<protein>
    <submittedName>
        <fullName evidence="17">2Fe-2S iron-sulfur cluster binding domain-containing protein</fullName>
    </submittedName>
</protein>
<dbReference type="InterPro" id="IPR017896">
    <property type="entry name" value="4Fe4S_Fe-S-bd"/>
</dbReference>
<dbReference type="PROSITE" id="PS51379">
    <property type="entry name" value="4FE4S_FER_2"/>
    <property type="match status" value="2"/>
</dbReference>
<evidence type="ECO:0000256" key="13">
    <source>
        <dbReference type="ARBA" id="ARBA00034078"/>
    </source>
</evidence>
<keyword evidence="9" id="KW-0408">Iron</keyword>
<evidence type="ECO:0000313" key="17">
    <source>
        <dbReference type="EMBL" id="MST69905.1"/>
    </source>
</evidence>
<dbReference type="SUPFAM" id="SSF53920">
    <property type="entry name" value="Fe-only hydrogenase"/>
    <property type="match status" value="1"/>
</dbReference>
<dbReference type="InterPro" id="IPR050340">
    <property type="entry name" value="Cytosolic_Fe-S_CAF"/>
</dbReference>
<keyword evidence="10" id="KW-0411">Iron-sulfur</keyword>
<evidence type="ECO:0000256" key="7">
    <source>
        <dbReference type="ARBA" id="ARBA00022737"/>
    </source>
</evidence>
<keyword evidence="7" id="KW-0677">Repeat</keyword>
<evidence type="ECO:0000313" key="18">
    <source>
        <dbReference type="Proteomes" id="UP000469424"/>
    </source>
</evidence>
<dbReference type="PROSITE" id="PS51085">
    <property type="entry name" value="2FE2S_FER_2"/>
    <property type="match status" value="1"/>
</dbReference>
<dbReference type="GO" id="GO:0016020">
    <property type="term" value="C:membrane"/>
    <property type="evidence" value="ECO:0007669"/>
    <property type="project" value="UniProtKB-SubCell"/>
</dbReference>
<feature type="domain" description="2Fe-2S ferredoxin-type" evidence="14">
    <location>
        <begin position="2"/>
        <end position="80"/>
    </location>
</feature>
<sequence length="583" mass="62999">MGDIKLTIDNIEVTVPEGSTLLDAAHAAGIDIPTLCFLRDVNEIGACRMCLCEVEGARGLVTACAFPVSDGMVAHTNTERLRESRRKTLQLIVSDHNMDCLACVRNNNCELQKLCKRYGVTDTDYYAGKKNSFSVDASSKSIVRDNNKCILCRRCVGACENLQGIGVIGANNRGFDTYIGSTFDLPLAETSCVNCGQCVAACPVGALYEKDSTAEVKAALEDPDKFVVVQAAPSVRVGLGECFGLPIGTVVEGQMSAALHRLGFDRVFDTNFSADLTILEEAHELIDRVQNGGALPLITSCSPGWIKYCEHYYPDLLPNVSSCKSPQQMFGAVVKTYYAETMGIPVDKIVSVSVMPCTAKKFECDRPDQDAAGVQDVDYSLTTRELGSLINEAGIDFVNLPEMPYDSPLGDYTGAGVIFGATGGVMEAALRTAVETITGEELECVEFTDVRGVEGVKEASYNVGGLEVNVAVASGLANAKKVLDAIRSGEKNYTFVEIMACPGGCVNGGGQPIVDSSVRNFVDVRALRAKGLYELDKNKPLRKSHENPEIIELYKSYFGEPGSEKAHHILHTKYVERKVNKDF</sequence>
<dbReference type="InterPro" id="IPR036991">
    <property type="entry name" value="Fe_hydrogenase_ssu_sf"/>
</dbReference>
<dbReference type="PROSITE" id="PS00198">
    <property type="entry name" value="4FE4S_FER_1"/>
    <property type="match status" value="1"/>
</dbReference>
<evidence type="ECO:0000259" key="14">
    <source>
        <dbReference type="PROSITE" id="PS51085"/>
    </source>
</evidence>
<dbReference type="Gene3D" id="3.40.950.10">
    <property type="entry name" value="Fe-only Hydrogenase (Larger Subunit), Chain L, domain 3"/>
    <property type="match status" value="1"/>
</dbReference>
<keyword evidence="11" id="KW-0520">NAD</keyword>
<evidence type="ECO:0000256" key="12">
    <source>
        <dbReference type="ARBA" id="ARBA00023136"/>
    </source>
</evidence>
<dbReference type="InterPro" id="IPR049830">
    <property type="entry name" value="HndD"/>
</dbReference>
<dbReference type="FunFam" id="3.10.20.740:FF:000004">
    <property type="entry name" value="NADH-quinone oxidoreductase"/>
    <property type="match status" value="1"/>
</dbReference>
<dbReference type="GO" id="GO:0005506">
    <property type="term" value="F:iron ion binding"/>
    <property type="evidence" value="ECO:0007669"/>
    <property type="project" value="InterPro"/>
</dbReference>
<dbReference type="InterPro" id="IPR004108">
    <property type="entry name" value="Fe_hydrogenase_lsu_C"/>
</dbReference>
<proteinExistence type="inferred from homology"/>
<dbReference type="GO" id="GO:0008901">
    <property type="term" value="F:ferredoxin hydrogenase activity"/>
    <property type="evidence" value="ECO:0007669"/>
    <property type="project" value="InterPro"/>
</dbReference>
<evidence type="ECO:0000256" key="1">
    <source>
        <dbReference type="ARBA" id="ARBA00001966"/>
    </source>
</evidence>
<keyword evidence="6" id="KW-0479">Metal-binding</keyword>
<evidence type="ECO:0000256" key="11">
    <source>
        <dbReference type="ARBA" id="ARBA00023027"/>
    </source>
</evidence>
<dbReference type="SUPFAM" id="SSF54292">
    <property type="entry name" value="2Fe-2S ferredoxin-like"/>
    <property type="match status" value="1"/>
</dbReference>
<feature type="domain" description="4Fe-4S ferredoxin-type" evidence="15">
    <location>
        <begin position="183"/>
        <end position="212"/>
    </location>
</feature>
<evidence type="ECO:0000256" key="9">
    <source>
        <dbReference type="ARBA" id="ARBA00023004"/>
    </source>
</evidence>
<comment type="similarity">
    <text evidence="3">Belongs to the complex I 75 kDa subunit family.</text>
</comment>
<dbReference type="InterPro" id="IPR009016">
    <property type="entry name" value="Fe_hydrogenase"/>
</dbReference>